<keyword evidence="4" id="KW-1185">Reference proteome</keyword>
<dbReference type="EMBL" id="MWWV01000005">
    <property type="protein sequence ID" value="OZG58139.1"/>
    <property type="molecule type" value="Genomic_DNA"/>
</dbReference>
<evidence type="ECO:0000256" key="1">
    <source>
        <dbReference type="SAM" id="MobiDB-lite"/>
    </source>
</evidence>
<dbReference type="AlphaFoldDB" id="A0A261FG74"/>
<organism evidence="3 4">
    <name type="scientific">Bifidobacterium tissieri</name>
    <dbReference type="NCBI Taxonomy" id="1630162"/>
    <lineage>
        <taxon>Bacteria</taxon>
        <taxon>Bacillati</taxon>
        <taxon>Actinomycetota</taxon>
        <taxon>Actinomycetes</taxon>
        <taxon>Bifidobacteriales</taxon>
        <taxon>Bifidobacteriaceae</taxon>
        <taxon>Bifidobacterium</taxon>
    </lineage>
</organism>
<evidence type="ECO:0000313" key="4">
    <source>
        <dbReference type="Proteomes" id="UP000216444"/>
    </source>
</evidence>
<accession>A0A261FG74</accession>
<comment type="caution">
    <text evidence="3">The sequence shown here is derived from an EMBL/GenBank/DDBJ whole genome shotgun (WGS) entry which is preliminary data.</text>
</comment>
<evidence type="ECO:0008006" key="5">
    <source>
        <dbReference type="Google" id="ProtNLM"/>
    </source>
</evidence>
<protein>
    <recommendedName>
        <fullName evidence="5">Lipoprotein</fullName>
    </recommendedName>
</protein>
<dbReference type="Proteomes" id="UP000216444">
    <property type="component" value="Unassembled WGS sequence"/>
</dbReference>
<feature type="signal peptide" evidence="2">
    <location>
        <begin position="1"/>
        <end position="28"/>
    </location>
</feature>
<proteinExistence type="predicted"/>
<feature type="region of interest" description="Disordered" evidence="1">
    <location>
        <begin position="30"/>
        <end position="54"/>
    </location>
</feature>
<evidence type="ECO:0000313" key="3">
    <source>
        <dbReference type="EMBL" id="OZG58139.1"/>
    </source>
</evidence>
<feature type="compositionally biased region" description="Low complexity" evidence="1">
    <location>
        <begin position="33"/>
        <end position="54"/>
    </location>
</feature>
<sequence length="259" mass="27672">MTRSTPSPIRTMAVIAAALAFMMPLTGCGDSGAGSASPSASEPSSSSTTSSRSTNVAWSHINGTDVQTAYAAYTQNATLGDHARQVLGERVASTPNIDKTYVDSVTADGTITADEMNDAEQRAVDCFAGHDMTAGKDYWFGLDSGLVTDASKNTPAEDNAISTACMDTNGYNALRATYLDAVRNPDGVDLEPYRFQCYKDYKLIDTSVSYDEYTKDQDSGKSLLNAVDPATPSYRDYVECFTDPLHHMTSDPSAAPTVQ</sequence>
<keyword evidence="2" id="KW-0732">Signal</keyword>
<name>A0A261FG74_9BIFI</name>
<evidence type="ECO:0000256" key="2">
    <source>
        <dbReference type="SAM" id="SignalP"/>
    </source>
</evidence>
<feature type="chain" id="PRO_5039540046" description="Lipoprotein" evidence="2">
    <location>
        <begin position="29"/>
        <end position="259"/>
    </location>
</feature>
<reference evidence="3 4" key="1">
    <citation type="journal article" date="2017" name="BMC Genomics">
        <title>Comparative genomic and phylogenomic analyses of the Bifidobacteriaceae family.</title>
        <authorList>
            <person name="Lugli G.A."/>
            <person name="Milani C."/>
            <person name="Turroni F."/>
            <person name="Duranti S."/>
            <person name="Mancabelli L."/>
            <person name="Mangifesta M."/>
            <person name="Ferrario C."/>
            <person name="Modesto M."/>
            <person name="Mattarelli P."/>
            <person name="Jiri K."/>
            <person name="van Sinderen D."/>
            <person name="Ventura M."/>
        </authorList>
    </citation>
    <scope>NUCLEOTIDE SEQUENCE [LARGE SCALE GENOMIC DNA]</scope>
    <source>
        <strain evidence="3 4">DSM 100201</strain>
    </source>
</reference>
<gene>
    <name evidence="3" type="ORF">BTIS_0987</name>
</gene>